<protein>
    <submittedName>
        <fullName evidence="1">Uncharacterized protein</fullName>
    </submittedName>
</protein>
<accession>A0ABM9M3G3</accession>
<reference evidence="1 2" key="1">
    <citation type="submission" date="2023-08" db="EMBL/GenBank/DDBJ databases">
        <authorList>
            <person name="Folkvardsen B D."/>
            <person name="Norman A."/>
        </authorList>
    </citation>
    <scope>NUCLEOTIDE SEQUENCE [LARGE SCALE GENOMIC DNA]</scope>
    <source>
        <strain evidence="1 2">Mu0053</strain>
    </source>
</reference>
<sequence>MPEPEAQVAEPQFSEQEIADAKDAMCEAWDKTYRAIRATGEQSDADPSHAYFVAVNTRLAFHASADYLTDTLRDNPATPLDLREDVKQLASAYYFTAISQLGNAHQSEFELSNAQMDAADARLHSACN</sequence>
<evidence type="ECO:0000313" key="1">
    <source>
        <dbReference type="EMBL" id="CAJ1509578.1"/>
    </source>
</evidence>
<name>A0ABM9M3G3_9MYCO</name>
<proteinExistence type="predicted"/>
<dbReference type="EMBL" id="OY726397">
    <property type="protein sequence ID" value="CAJ1509578.1"/>
    <property type="molecule type" value="Genomic_DNA"/>
</dbReference>
<dbReference type="RefSeq" id="WP_308479540.1">
    <property type="nucleotide sequence ID" value="NZ_OY726397.1"/>
</dbReference>
<dbReference type="Proteomes" id="UP001190465">
    <property type="component" value="Chromosome"/>
</dbReference>
<gene>
    <name evidence="1" type="ORF">MU0053_004231</name>
</gene>
<organism evidence="1 2">
    <name type="scientific">[Mycobacterium] burgundiense</name>
    <dbReference type="NCBI Taxonomy" id="3064286"/>
    <lineage>
        <taxon>Bacteria</taxon>
        <taxon>Bacillati</taxon>
        <taxon>Actinomycetota</taxon>
        <taxon>Actinomycetes</taxon>
        <taxon>Mycobacteriales</taxon>
        <taxon>Mycobacteriaceae</taxon>
        <taxon>Mycolicibacterium</taxon>
    </lineage>
</organism>
<keyword evidence="2" id="KW-1185">Reference proteome</keyword>
<evidence type="ECO:0000313" key="2">
    <source>
        <dbReference type="Proteomes" id="UP001190465"/>
    </source>
</evidence>